<accession>A0ACC2J1D2</accession>
<comment type="caution">
    <text evidence="1">The sequence shown here is derived from an EMBL/GenBank/DDBJ whole genome shotgun (WGS) entry which is preliminary data.</text>
</comment>
<dbReference type="Proteomes" id="UP001153334">
    <property type="component" value="Unassembled WGS sequence"/>
</dbReference>
<name>A0ACC2J1D2_9PEZI</name>
<reference evidence="1" key="1">
    <citation type="submission" date="2022-11" db="EMBL/GenBank/DDBJ databases">
        <title>Genome Sequence of Nemania bipapillata.</title>
        <authorList>
            <person name="Buettner E."/>
        </authorList>
    </citation>
    <scope>NUCLEOTIDE SEQUENCE</scope>
    <source>
        <strain evidence="1">CP14</strain>
    </source>
</reference>
<dbReference type="EMBL" id="JAPESX010000469">
    <property type="protein sequence ID" value="KAJ8121149.1"/>
    <property type="molecule type" value="Genomic_DNA"/>
</dbReference>
<keyword evidence="2" id="KW-1185">Reference proteome</keyword>
<evidence type="ECO:0000313" key="1">
    <source>
        <dbReference type="EMBL" id="KAJ8121149.1"/>
    </source>
</evidence>
<gene>
    <name evidence="1" type="ORF">ONZ43_g2326</name>
</gene>
<sequence length="370" mass="41028">METATPTPALPPPPGQTSNFDHPASLRQQFDIGAGISIPLTTIFVFLRTYSRLWIKKTWILEDWFLLAAWAGTIILAGFGEATMSHYGGRHEWDITKAQGNEAAYWFNLCSIEYGIALFFAKIAVLQLYRRVFSPHRRSAFDNGIIATAVAIFLFHVASTIVKIFECTPRAKIYNSDIKGTCVNISVFLTAIGAVWSMTLPFHKKVIVVIVFTFGLAAPAFSLYGFVVRLKGTNNPDKNWNQPAIVMWGLLEIATAVLCASFPELGPIFLRRRKRIKPATSIVNGKYRYEEGGSGPKGKSIFATLSETLKGREETNTYFDLDTYGVQAVAQNHSDVSDATQQPGEITVTREVSVACKTADAEHYRSPSRV</sequence>
<evidence type="ECO:0000313" key="2">
    <source>
        <dbReference type="Proteomes" id="UP001153334"/>
    </source>
</evidence>
<organism evidence="1 2">
    <name type="scientific">Nemania bipapillata</name>
    <dbReference type="NCBI Taxonomy" id="110536"/>
    <lineage>
        <taxon>Eukaryota</taxon>
        <taxon>Fungi</taxon>
        <taxon>Dikarya</taxon>
        <taxon>Ascomycota</taxon>
        <taxon>Pezizomycotina</taxon>
        <taxon>Sordariomycetes</taxon>
        <taxon>Xylariomycetidae</taxon>
        <taxon>Xylariales</taxon>
        <taxon>Xylariaceae</taxon>
        <taxon>Nemania</taxon>
    </lineage>
</organism>
<protein>
    <submittedName>
        <fullName evidence="1">Uncharacterized protein</fullName>
    </submittedName>
</protein>
<proteinExistence type="predicted"/>